<organism evidence="2 3">
    <name type="scientific">Engelhardtia mirabilis</name>
    <dbReference type="NCBI Taxonomy" id="2528011"/>
    <lineage>
        <taxon>Bacteria</taxon>
        <taxon>Pseudomonadati</taxon>
        <taxon>Planctomycetota</taxon>
        <taxon>Planctomycetia</taxon>
        <taxon>Planctomycetia incertae sedis</taxon>
        <taxon>Engelhardtia</taxon>
    </lineage>
</organism>
<dbReference type="AlphaFoldDB" id="A0A518BJ07"/>
<evidence type="ECO:0000313" key="3">
    <source>
        <dbReference type="Proteomes" id="UP000316921"/>
    </source>
</evidence>
<accession>A0A518BJ07</accession>
<evidence type="ECO:0000313" key="2">
    <source>
        <dbReference type="EMBL" id="QDU66971.1"/>
    </source>
</evidence>
<dbReference type="EMBL" id="CP036287">
    <property type="protein sequence ID" value="QDU66971.1"/>
    <property type="molecule type" value="Genomic_DNA"/>
</dbReference>
<sequence length="191" mass="21388">MSAADGETERREAEQSARVPEPSSADLDPGERVPWSLPPDVNVDLLGPLVRDMGFALRSEFGAYSIYMLLPLVARNAELRRLLVALRDEQREQVAGLRALISDLGGNPPASRWTRAVAAWGLFAITPVVGSRFALRLCLEAERTVMRWYAEYAIHLAERGLIEPAIRCREFCMVKRIHASRLGTFVDRVRS</sequence>
<feature type="region of interest" description="Disordered" evidence="1">
    <location>
        <begin position="1"/>
        <end position="33"/>
    </location>
</feature>
<dbReference type="RefSeq" id="WP_145064767.1">
    <property type="nucleotide sequence ID" value="NZ_CP036287.1"/>
</dbReference>
<dbReference type="InterPro" id="IPR009078">
    <property type="entry name" value="Ferritin-like_SF"/>
</dbReference>
<proteinExistence type="predicted"/>
<dbReference type="KEGG" id="pbap:Pla133_20470"/>
<evidence type="ECO:0008006" key="4">
    <source>
        <dbReference type="Google" id="ProtNLM"/>
    </source>
</evidence>
<name>A0A518BJ07_9BACT</name>
<dbReference type="Proteomes" id="UP000316921">
    <property type="component" value="Chromosome"/>
</dbReference>
<dbReference type="SUPFAM" id="SSF47240">
    <property type="entry name" value="Ferritin-like"/>
    <property type="match status" value="1"/>
</dbReference>
<keyword evidence="3" id="KW-1185">Reference proteome</keyword>
<evidence type="ECO:0000256" key="1">
    <source>
        <dbReference type="SAM" id="MobiDB-lite"/>
    </source>
</evidence>
<protein>
    <recommendedName>
        <fullName evidence="4">Ferritin-like domain-containing protein</fullName>
    </recommendedName>
</protein>
<gene>
    <name evidence="2" type="ORF">Pla133_20470</name>
</gene>
<reference evidence="2 3" key="1">
    <citation type="submission" date="2019-02" db="EMBL/GenBank/DDBJ databases">
        <title>Deep-cultivation of Planctomycetes and their phenomic and genomic characterization uncovers novel biology.</title>
        <authorList>
            <person name="Wiegand S."/>
            <person name="Jogler M."/>
            <person name="Boedeker C."/>
            <person name="Pinto D."/>
            <person name="Vollmers J."/>
            <person name="Rivas-Marin E."/>
            <person name="Kohn T."/>
            <person name="Peeters S.H."/>
            <person name="Heuer A."/>
            <person name="Rast P."/>
            <person name="Oberbeckmann S."/>
            <person name="Bunk B."/>
            <person name="Jeske O."/>
            <person name="Meyerdierks A."/>
            <person name="Storesund J.E."/>
            <person name="Kallscheuer N."/>
            <person name="Luecker S."/>
            <person name="Lage O.M."/>
            <person name="Pohl T."/>
            <person name="Merkel B.J."/>
            <person name="Hornburger P."/>
            <person name="Mueller R.-W."/>
            <person name="Bruemmer F."/>
            <person name="Labrenz M."/>
            <person name="Spormann A.M."/>
            <person name="Op den Camp H."/>
            <person name="Overmann J."/>
            <person name="Amann R."/>
            <person name="Jetten M.S.M."/>
            <person name="Mascher T."/>
            <person name="Medema M.H."/>
            <person name="Devos D.P."/>
            <person name="Kaster A.-K."/>
            <person name="Ovreas L."/>
            <person name="Rohde M."/>
            <person name="Galperin M.Y."/>
            <person name="Jogler C."/>
        </authorList>
    </citation>
    <scope>NUCLEOTIDE SEQUENCE [LARGE SCALE GENOMIC DNA]</scope>
    <source>
        <strain evidence="2 3">Pla133</strain>
    </source>
</reference>